<proteinExistence type="predicted"/>
<keyword evidence="1" id="KW-0812">Transmembrane</keyword>
<dbReference type="OrthoDB" id="1706904at2"/>
<keyword evidence="3" id="KW-1185">Reference proteome</keyword>
<name>A0A1T4XTS9_9CLOT</name>
<protein>
    <submittedName>
        <fullName evidence="2">Uncharacterized protein</fullName>
    </submittedName>
</protein>
<dbReference type="RefSeq" id="WP_078696885.1">
    <property type="nucleotide sequence ID" value="NZ_FUYH01000013.1"/>
</dbReference>
<evidence type="ECO:0000313" key="3">
    <source>
        <dbReference type="Proteomes" id="UP000190105"/>
    </source>
</evidence>
<evidence type="ECO:0000313" key="2">
    <source>
        <dbReference type="EMBL" id="SKA92979.1"/>
    </source>
</evidence>
<gene>
    <name evidence="2" type="ORF">SAMN05443428_11332</name>
</gene>
<feature type="transmembrane region" description="Helical" evidence="1">
    <location>
        <begin position="183"/>
        <end position="206"/>
    </location>
</feature>
<evidence type="ECO:0000256" key="1">
    <source>
        <dbReference type="SAM" id="Phobius"/>
    </source>
</evidence>
<keyword evidence="1" id="KW-0472">Membrane</keyword>
<sequence>MIIFSNGAKADMGPKPSITVYVKNFNSQSYYLDLLVNEKNYAIKFDDFNDRKYSPELKNLNLYKYNKDGWIAAHIRNWLLFGDLHGKYDKEKNMMVHYFTYHGVPETFKIITENEKGEIVVSNEITPHQFRAEVIFDMSTGKVIKISSPFRTYDFKYFIFLIIFTVIIELLISIPFKIKPKKVVVYVNIFTQLLLQASILAAFKLYSFKASYVVFYIEELAIVFIEYFLYRAYTKPLNKKVLAFYTVLSNLVTFLIGILIS</sequence>
<dbReference type="AlphaFoldDB" id="A0A1T4XTS9"/>
<feature type="transmembrane region" description="Helical" evidence="1">
    <location>
        <begin position="212"/>
        <end position="230"/>
    </location>
</feature>
<feature type="transmembrane region" description="Helical" evidence="1">
    <location>
        <begin position="157"/>
        <end position="176"/>
    </location>
</feature>
<reference evidence="3" key="1">
    <citation type="submission" date="2017-02" db="EMBL/GenBank/DDBJ databases">
        <authorList>
            <person name="Varghese N."/>
            <person name="Submissions S."/>
        </authorList>
    </citation>
    <scope>NUCLEOTIDE SEQUENCE [LARGE SCALE GENOMIC DNA]</scope>
    <source>
        <strain evidence="3">USBA 833</strain>
    </source>
</reference>
<feature type="transmembrane region" description="Helical" evidence="1">
    <location>
        <begin position="242"/>
        <end position="260"/>
    </location>
</feature>
<keyword evidence="1" id="KW-1133">Transmembrane helix</keyword>
<dbReference type="Proteomes" id="UP000190105">
    <property type="component" value="Unassembled WGS sequence"/>
</dbReference>
<accession>A0A1T4XTS9</accession>
<dbReference type="EMBL" id="FUYH01000013">
    <property type="protein sequence ID" value="SKA92979.1"/>
    <property type="molecule type" value="Genomic_DNA"/>
</dbReference>
<organism evidence="2 3">
    <name type="scientific">Caloramator quimbayensis</name>
    <dbReference type="NCBI Taxonomy" id="1147123"/>
    <lineage>
        <taxon>Bacteria</taxon>
        <taxon>Bacillati</taxon>
        <taxon>Bacillota</taxon>
        <taxon>Clostridia</taxon>
        <taxon>Eubacteriales</taxon>
        <taxon>Clostridiaceae</taxon>
        <taxon>Caloramator</taxon>
    </lineage>
</organism>